<feature type="active site" description="Charge relay system" evidence="5">
    <location>
        <position position="195"/>
    </location>
</feature>
<dbReference type="Proteomes" id="UP000558284">
    <property type="component" value="Unassembled WGS sequence"/>
</dbReference>
<dbReference type="InterPro" id="IPR050131">
    <property type="entry name" value="Peptidase_S8_subtilisin-like"/>
</dbReference>
<dbReference type="InterPro" id="IPR036852">
    <property type="entry name" value="Peptidase_S8/S53_dom_sf"/>
</dbReference>
<dbReference type="GO" id="GO:0005615">
    <property type="term" value="C:extracellular space"/>
    <property type="evidence" value="ECO:0007669"/>
    <property type="project" value="TreeGrafter"/>
</dbReference>
<dbReference type="SUPFAM" id="SSF52743">
    <property type="entry name" value="Subtilisin-like"/>
    <property type="match status" value="1"/>
</dbReference>
<feature type="active site" description="Charge relay system" evidence="5">
    <location>
        <position position="153"/>
    </location>
</feature>
<comment type="caution">
    <text evidence="9">The sequence shown here is derived from an EMBL/GenBank/DDBJ whole genome shotgun (WGS) entry which is preliminary data.</text>
</comment>
<dbReference type="PRINTS" id="PR00723">
    <property type="entry name" value="SUBTILISIN"/>
</dbReference>
<evidence type="ECO:0000256" key="4">
    <source>
        <dbReference type="ARBA" id="ARBA00022825"/>
    </source>
</evidence>
<evidence type="ECO:0000256" key="1">
    <source>
        <dbReference type="ARBA" id="ARBA00011073"/>
    </source>
</evidence>
<keyword evidence="7" id="KW-0732">Signal</keyword>
<evidence type="ECO:0000313" key="10">
    <source>
        <dbReference type="Proteomes" id="UP000558284"/>
    </source>
</evidence>
<dbReference type="EMBL" id="JACDTY010000002">
    <property type="protein sequence ID" value="MBA1140103.1"/>
    <property type="molecule type" value="Genomic_DNA"/>
</dbReference>
<feature type="signal peptide" evidence="7">
    <location>
        <begin position="1"/>
        <end position="27"/>
    </location>
</feature>
<evidence type="ECO:0000259" key="8">
    <source>
        <dbReference type="Pfam" id="PF00082"/>
    </source>
</evidence>
<evidence type="ECO:0000256" key="7">
    <source>
        <dbReference type="SAM" id="SignalP"/>
    </source>
</evidence>
<dbReference type="PANTHER" id="PTHR43806:SF11">
    <property type="entry name" value="CEREVISIN-RELATED"/>
    <property type="match status" value="1"/>
</dbReference>
<reference evidence="9 10" key="1">
    <citation type="submission" date="2020-07" db="EMBL/GenBank/DDBJ databases">
        <title>Definition of the novel symbiovar canariense within Mesorhizobium novociceri, a new species of genus Mesorhizobium nodulating Cicer canariense in the Caldera de Taburiente National Park (La Palma, Canary Islands).</title>
        <authorList>
            <person name="Leon-Barrios M."/>
            <person name="Perez-Yepez J."/>
            <person name="Flores-Felix J.D."/>
            <person name="Ramirez-Baena M.H."/>
            <person name="Pulido-Suarez L."/>
            <person name="Igual J.M."/>
            <person name="Velazquez E."/>
            <person name="Peix A."/>
        </authorList>
    </citation>
    <scope>NUCLEOTIDE SEQUENCE [LARGE SCALE GENOMIC DNA]</scope>
    <source>
        <strain evidence="9 10">CCANP35</strain>
    </source>
</reference>
<dbReference type="Gene3D" id="3.40.50.200">
    <property type="entry name" value="Peptidase S8/S53 domain"/>
    <property type="match status" value="1"/>
</dbReference>
<dbReference type="InterPro" id="IPR015500">
    <property type="entry name" value="Peptidase_S8_subtilisin-rel"/>
</dbReference>
<keyword evidence="4 5" id="KW-0720">Serine protease</keyword>
<evidence type="ECO:0000256" key="3">
    <source>
        <dbReference type="ARBA" id="ARBA00022801"/>
    </source>
</evidence>
<name>A0A838B1Y7_9HYPH</name>
<comment type="similarity">
    <text evidence="1 5">Belongs to the peptidase S8 family.</text>
</comment>
<dbReference type="InterPro" id="IPR000209">
    <property type="entry name" value="Peptidase_S8/S53_dom"/>
</dbReference>
<protein>
    <submittedName>
        <fullName evidence="9">S8 family serine peptidase</fullName>
    </submittedName>
</protein>
<evidence type="ECO:0000256" key="2">
    <source>
        <dbReference type="ARBA" id="ARBA00022670"/>
    </source>
</evidence>
<organism evidence="9 10">
    <name type="scientific">Mesorhizobium neociceri</name>
    <dbReference type="NCBI Taxonomy" id="1307853"/>
    <lineage>
        <taxon>Bacteria</taxon>
        <taxon>Pseudomonadati</taxon>
        <taxon>Pseudomonadota</taxon>
        <taxon>Alphaproteobacteria</taxon>
        <taxon>Hyphomicrobiales</taxon>
        <taxon>Phyllobacteriaceae</taxon>
        <taxon>Mesorhizobium</taxon>
    </lineage>
</organism>
<evidence type="ECO:0000313" key="9">
    <source>
        <dbReference type="EMBL" id="MBA1140103.1"/>
    </source>
</evidence>
<dbReference type="Pfam" id="PF00082">
    <property type="entry name" value="Peptidase_S8"/>
    <property type="match status" value="1"/>
</dbReference>
<evidence type="ECO:0000256" key="6">
    <source>
        <dbReference type="SAM" id="MobiDB-lite"/>
    </source>
</evidence>
<feature type="chain" id="PRO_5032772844" evidence="7">
    <location>
        <begin position="28"/>
        <end position="457"/>
    </location>
</feature>
<keyword evidence="2 5" id="KW-0645">Protease</keyword>
<dbReference type="RefSeq" id="WP_181056756.1">
    <property type="nucleotide sequence ID" value="NZ_JACDTY010000002.1"/>
</dbReference>
<dbReference type="InterPro" id="IPR022398">
    <property type="entry name" value="Peptidase_S8_His-AS"/>
</dbReference>
<keyword evidence="10" id="KW-1185">Reference proteome</keyword>
<evidence type="ECO:0000256" key="5">
    <source>
        <dbReference type="PROSITE-ProRule" id="PRU01240"/>
    </source>
</evidence>
<feature type="region of interest" description="Disordered" evidence="6">
    <location>
        <begin position="436"/>
        <end position="457"/>
    </location>
</feature>
<feature type="active site" description="Charge relay system" evidence="5">
    <location>
        <position position="406"/>
    </location>
</feature>
<sequence length="457" mass="48320">MKLAWLVTFLITYQLAAILSAPTIVYADEPSDEPQVTQRTFIAPVADKVRFGSTIASLNKINPSGKALQAVDMPDLGFSLVTGSFTDEEADKLLSEGYQEPDSLEVSLFADGGCEARSRLEPVTGDKLVPPNVCRVVGSPSLVTSGSAVWIIDSGVDEDVVTKGLLNISERIDCMATMATSCDNTVTSLPDHQGHGTMVAGIIGGMRVAGTTSGEYLGIVGVTPGVPLKIVKAFEDNKSKIFGPPLVALRYVRDNASAGEILNISWGAQFMETARKGGQLDLLGKMDKLLFEIANKQVRIVIAAGNAREDDEASWVQSFFPANASEYFSPDPTQGFIQSVSASKSTYVAAGTGTEACSTVSDAWCDELWNGGSFGAAMSEPGVGVQVLWRSTDNHKLRQNICSGTSLAAPVLAGLLARNTSLQEVPVKKGVIPNADPLGFSTAGTPDVTDPDYPKCN</sequence>
<dbReference type="PROSITE" id="PS00137">
    <property type="entry name" value="SUBTILASE_HIS"/>
    <property type="match status" value="1"/>
</dbReference>
<accession>A0A838B1Y7</accession>
<dbReference type="GO" id="GO:0006508">
    <property type="term" value="P:proteolysis"/>
    <property type="evidence" value="ECO:0007669"/>
    <property type="project" value="UniProtKB-KW"/>
</dbReference>
<keyword evidence="3 5" id="KW-0378">Hydrolase</keyword>
<dbReference type="GO" id="GO:0004252">
    <property type="term" value="F:serine-type endopeptidase activity"/>
    <property type="evidence" value="ECO:0007669"/>
    <property type="project" value="UniProtKB-UniRule"/>
</dbReference>
<dbReference type="AlphaFoldDB" id="A0A838B1Y7"/>
<gene>
    <name evidence="9" type="ORF">H0241_07510</name>
</gene>
<feature type="domain" description="Peptidase S8/S53" evidence="8">
    <location>
        <begin position="146"/>
        <end position="421"/>
    </location>
</feature>
<dbReference type="PROSITE" id="PS51892">
    <property type="entry name" value="SUBTILASE"/>
    <property type="match status" value="1"/>
</dbReference>
<proteinExistence type="inferred from homology"/>
<dbReference type="PANTHER" id="PTHR43806">
    <property type="entry name" value="PEPTIDASE S8"/>
    <property type="match status" value="1"/>
</dbReference>